<proteinExistence type="predicted"/>
<reference evidence="2 3" key="1">
    <citation type="submission" date="2019-12" db="EMBL/GenBank/DDBJ databases">
        <authorList>
            <person name="Li M."/>
        </authorList>
    </citation>
    <scope>NUCLEOTIDE SEQUENCE [LARGE SCALE GENOMIC DNA]</scope>
    <source>
        <strain evidence="2 3">GBMRC 2024</strain>
    </source>
</reference>
<dbReference type="AlphaFoldDB" id="A0A6L7FZ77"/>
<dbReference type="Gene3D" id="2.130.10.130">
    <property type="entry name" value="Integrin alpha, N-terminal"/>
    <property type="match status" value="2"/>
</dbReference>
<accession>A0A6L7FZ77</accession>
<dbReference type="Proteomes" id="UP000477911">
    <property type="component" value="Unassembled WGS sequence"/>
</dbReference>
<gene>
    <name evidence="2" type="ORF">GR170_04585</name>
</gene>
<keyword evidence="1" id="KW-0732">Signal</keyword>
<dbReference type="SUPFAM" id="SSF69318">
    <property type="entry name" value="Integrin alpha N-terminal domain"/>
    <property type="match status" value="2"/>
</dbReference>
<dbReference type="PANTHER" id="PTHR46580:SF4">
    <property type="entry name" value="ATP_GTP-BINDING PROTEIN"/>
    <property type="match status" value="1"/>
</dbReference>
<dbReference type="InterPro" id="IPR013517">
    <property type="entry name" value="FG-GAP"/>
</dbReference>
<sequence length="477" mass="49511">MQSPLPKSFPAPLRPFPAHARAGTQRGLFRLSPLLVMALSGCGAKRAVESVAESFTEAYANVIGTVLAESVIVSIEEFTDRFEGLTRIEGLDFDLSPEEEITDFRAHPADLNGDGLEDFLVLARAEGGAGDLLNAQIAFSDGTERFALIQSTIALPYTSLLSFADLDGDGTLDILAVDSDSGTAAVLIWTGGSYDAAPGVLEGTGDTVLSLALADVDGDGDIDLHVTSASGGTAGHLLLLNDGTGGFTPVALDSGIFGFAATLTGPTEPVFRTAELFADLDGDGTPELILAASAEAAGTSASQSALLTLAGDRLEVAQILPQGVYGAATRTTDIQVADLDGDGRLDLVLTQADLSATAPTRDLQILLQRSDGGFDDISARAFDLNARNDGSAFWNGWSEAVMLFDADADGATDILWENDGTLYVFDNDGTGHFDTDGVETPLASGADVATHWALSVDGRSLLALSLQDDILGVGTFT</sequence>
<dbReference type="Pfam" id="PF13517">
    <property type="entry name" value="FG-GAP_3"/>
    <property type="match status" value="2"/>
</dbReference>
<evidence type="ECO:0000313" key="3">
    <source>
        <dbReference type="Proteomes" id="UP000477911"/>
    </source>
</evidence>
<protein>
    <recommendedName>
        <fullName evidence="4">VCBS repeat-containing protein</fullName>
    </recommendedName>
</protein>
<keyword evidence="3" id="KW-1185">Reference proteome</keyword>
<dbReference type="PANTHER" id="PTHR46580">
    <property type="entry name" value="SENSOR KINASE-RELATED"/>
    <property type="match status" value="1"/>
</dbReference>
<dbReference type="RefSeq" id="WP_160892067.1">
    <property type="nucleotide sequence ID" value="NZ_WUMU01000003.1"/>
</dbReference>
<evidence type="ECO:0000256" key="1">
    <source>
        <dbReference type="ARBA" id="ARBA00022729"/>
    </source>
</evidence>
<dbReference type="InterPro" id="IPR028994">
    <property type="entry name" value="Integrin_alpha_N"/>
</dbReference>
<evidence type="ECO:0008006" key="4">
    <source>
        <dbReference type="Google" id="ProtNLM"/>
    </source>
</evidence>
<evidence type="ECO:0000313" key="2">
    <source>
        <dbReference type="EMBL" id="MXN17101.1"/>
    </source>
</evidence>
<name>A0A6L7FZ77_9RHOB</name>
<organism evidence="2 3">
    <name type="scientific">Pseudooceanicola albus</name>
    <dbReference type="NCBI Taxonomy" id="2692189"/>
    <lineage>
        <taxon>Bacteria</taxon>
        <taxon>Pseudomonadati</taxon>
        <taxon>Pseudomonadota</taxon>
        <taxon>Alphaproteobacteria</taxon>
        <taxon>Rhodobacterales</taxon>
        <taxon>Paracoccaceae</taxon>
        <taxon>Pseudooceanicola</taxon>
    </lineage>
</organism>
<dbReference type="EMBL" id="WUMU01000003">
    <property type="protein sequence ID" value="MXN17101.1"/>
    <property type="molecule type" value="Genomic_DNA"/>
</dbReference>
<comment type="caution">
    <text evidence="2">The sequence shown here is derived from an EMBL/GenBank/DDBJ whole genome shotgun (WGS) entry which is preliminary data.</text>
</comment>